<feature type="transmembrane region" description="Helical" evidence="5">
    <location>
        <begin position="360"/>
        <end position="378"/>
    </location>
</feature>
<dbReference type="InterPro" id="IPR011701">
    <property type="entry name" value="MFS"/>
</dbReference>
<keyword evidence="8" id="KW-1185">Reference proteome</keyword>
<dbReference type="PANTHER" id="PTHR42718">
    <property type="entry name" value="MAJOR FACILITATOR SUPERFAMILY MULTIDRUG TRANSPORTER MFSC"/>
    <property type="match status" value="1"/>
</dbReference>
<feature type="transmembrane region" description="Helical" evidence="5">
    <location>
        <begin position="80"/>
        <end position="103"/>
    </location>
</feature>
<dbReference type="GO" id="GO:0005886">
    <property type="term" value="C:plasma membrane"/>
    <property type="evidence" value="ECO:0007669"/>
    <property type="project" value="UniProtKB-SubCell"/>
</dbReference>
<organism evidence="7 8">
    <name type="scientific">Xenorhabdus koppenhoeferi</name>
    <dbReference type="NCBI Taxonomy" id="351659"/>
    <lineage>
        <taxon>Bacteria</taxon>
        <taxon>Pseudomonadati</taxon>
        <taxon>Pseudomonadota</taxon>
        <taxon>Gammaproteobacteria</taxon>
        <taxon>Enterobacterales</taxon>
        <taxon>Morganellaceae</taxon>
        <taxon>Xenorhabdus</taxon>
    </lineage>
</organism>
<dbReference type="Gene3D" id="1.20.1250.20">
    <property type="entry name" value="MFS general substrate transporter like domains"/>
    <property type="match status" value="1"/>
</dbReference>
<dbReference type="InterPro" id="IPR020846">
    <property type="entry name" value="MFS_dom"/>
</dbReference>
<feature type="transmembrane region" description="Helical" evidence="5">
    <location>
        <begin position="231"/>
        <end position="251"/>
    </location>
</feature>
<evidence type="ECO:0000256" key="3">
    <source>
        <dbReference type="ARBA" id="ARBA00022989"/>
    </source>
</evidence>
<name>A0A1I7GR09_9GAMM</name>
<dbReference type="AlphaFoldDB" id="A0A1I7GR09"/>
<sequence>MQMVEKKSWSRYWVLAAVCMAGLILPLEYTGPAVALPAIQAELGGSGIALSWVINAFALSFGSAVMAAGALADQYGRKKMFVIGIAGFTLFSVVVSIANNVVFLDLVRGVQGFFAALTMAGGNASLAQEFEGRARTKAFGLLGTAFGAGLAFGPVISGVLVETLGWRSVFLLGAVFGGVALIIGGLYMRDSRDPDAAKLDIKGLLSFTAFLVLLTFGIMQIPQSGIGSLPVILLLSTAVIMLAIFIVCELTHARPMLDISLFRFKKFVGVQFLPLATAVCFIVLLILFPIRLIGIEGYSAIEAGKMMIALSAPMLFVPFLAALLTRWISSPILSCMGLLCAAIGLAWLANMPVGTEPTMLMLPLLLIGVGTGFPWGLMDDLSIRVVPIERAGMATGIFTTMRACGEAICVAGGLAMLNFLLHMGLGQASQQSSSVISTAANNLTTGNFESAKGLFSSLSTQKLMSIYSGSFSILIYTLMGITLFAAAICFVTLRNDRIAVHSN</sequence>
<feature type="transmembrane region" description="Helical" evidence="5">
    <location>
        <begin position="306"/>
        <end position="324"/>
    </location>
</feature>
<evidence type="ECO:0000256" key="1">
    <source>
        <dbReference type="ARBA" id="ARBA00004127"/>
    </source>
</evidence>
<dbReference type="Proteomes" id="UP000242496">
    <property type="component" value="Unassembled WGS sequence"/>
</dbReference>
<dbReference type="STRING" id="351659.SAMN05421784_10969"/>
<feature type="transmembrane region" description="Helical" evidence="5">
    <location>
        <begin position="139"/>
        <end position="160"/>
    </location>
</feature>
<feature type="transmembrane region" description="Helical" evidence="5">
    <location>
        <begin position="399"/>
        <end position="421"/>
    </location>
</feature>
<gene>
    <name evidence="7" type="ORF">SAMN05421784_10969</name>
</gene>
<keyword evidence="4 5" id="KW-0472">Membrane</keyword>
<dbReference type="PRINTS" id="PR01036">
    <property type="entry name" value="TCRTETB"/>
</dbReference>
<evidence type="ECO:0000259" key="6">
    <source>
        <dbReference type="PROSITE" id="PS50850"/>
    </source>
</evidence>
<dbReference type="InterPro" id="IPR036259">
    <property type="entry name" value="MFS_trans_sf"/>
</dbReference>
<comment type="subcellular location">
    <subcellularLocation>
        <location evidence="1">Endomembrane system</location>
        <topology evidence="1">Multi-pass membrane protein</topology>
    </subcellularLocation>
</comment>
<feature type="transmembrane region" description="Helical" evidence="5">
    <location>
        <begin position="109"/>
        <end position="127"/>
    </location>
</feature>
<dbReference type="SUPFAM" id="SSF103473">
    <property type="entry name" value="MFS general substrate transporter"/>
    <property type="match status" value="1"/>
</dbReference>
<feature type="transmembrane region" description="Helical" evidence="5">
    <location>
        <begin position="199"/>
        <end position="219"/>
    </location>
</feature>
<reference evidence="8" key="1">
    <citation type="submission" date="2016-10" db="EMBL/GenBank/DDBJ databases">
        <authorList>
            <person name="Varghese N."/>
            <person name="Submissions S."/>
        </authorList>
    </citation>
    <scope>NUCLEOTIDE SEQUENCE [LARGE SCALE GENOMIC DNA]</scope>
    <source>
        <strain evidence="8">DSM 18168</strain>
    </source>
</reference>
<dbReference type="PROSITE" id="PS00216">
    <property type="entry name" value="SUGAR_TRANSPORT_1"/>
    <property type="match status" value="1"/>
</dbReference>
<feature type="transmembrane region" description="Helical" evidence="5">
    <location>
        <begin position="47"/>
        <end position="68"/>
    </location>
</feature>
<dbReference type="OrthoDB" id="2412976at2"/>
<protein>
    <submittedName>
        <fullName evidence="7">Major Facilitator Superfamily protein</fullName>
    </submittedName>
</protein>
<dbReference type="GO" id="GO:0022857">
    <property type="term" value="F:transmembrane transporter activity"/>
    <property type="evidence" value="ECO:0007669"/>
    <property type="project" value="InterPro"/>
</dbReference>
<evidence type="ECO:0000256" key="2">
    <source>
        <dbReference type="ARBA" id="ARBA00022692"/>
    </source>
</evidence>
<dbReference type="CDD" id="cd17321">
    <property type="entry name" value="MFS_MMR_MDR_like"/>
    <property type="match status" value="1"/>
</dbReference>
<evidence type="ECO:0000256" key="4">
    <source>
        <dbReference type="ARBA" id="ARBA00023136"/>
    </source>
</evidence>
<keyword evidence="3 5" id="KW-1133">Transmembrane helix</keyword>
<feature type="transmembrane region" description="Helical" evidence="5">
    <location>
        <begin position="473"/>
        <end position="493"/>
    </location>
</feature>
<feature type="transmembrane region" description="Helical" evidence="5">
    <location>
        <begin position="331"/>
        <end position="348"/>
    </location>
</feature>
<evidence type="ECO:0000313" key="7">
    <source>
        <dbReference type="EMBL" id="SFU50878.1"/>
    </source>
</evidence>
<keyword evidence="2 5" id="KW-0812">Transmembrane</keyword>
<dbReference type="PROSITE" id="PS50850">
    <property type="entry name" value="MFS"/>
    <property type="match status" value="1"/>
</dbReference>
<proteinExistence type="predicted"/>
<evidence type="ECO:0000313" key="8">
    <source>
        <dbReference type="Proteomes" id="UP000242496"/>
    </source>
</evidence>
<accession>A0A1I7GR09</accession>
<dbReference type="Pfam" id="PF07690">
    <property type="entry name" value="MFS_1"/>
    <property type="match status" value="1"/>
</dbReference>
<evidence type="ECO:0000256" key="5">
    <source>
        <dbReference type="SAM" id="Phobius"/>
    </source>
</evidence>
<feature type="transmembrane region" description="Helical" evidence="5">
    <location>
        <begin position="166"/>
        <end position="187"/>
    </location>
</feature>
<feature type="transmembrane region" description="Helical" evidence="5">
    <location>
        <begin position="272"/>
        <end position="294"/>
    </location>
</feature>
<dbReference type="EMBL" id="FPBJ01000009">
    <property type="protein sequence ID" value="SFU50878.1"/>
    <property type="molecule type" value="Genomic_DNA"/>
</dbReference>
<dbReference type="RefSeq" id="WP_092549690.1">
    <property type="nucleotide sequence ID" value="NZ_CAWRBG010000038.1"/>
</dbReference>
<dbReference type="InterPro" id="IPR005829">
    <property type="entry name" value="Sugar_transporter_CS"/>
</dbReference>
<dbReference type="PANTHER" id="PTHR42718:SF49">
    <property type="entry name" value="EXPORT PROTEIN"/>
    <property type="match status" value="1"/>
</dbReference>
<feature type="domain" description="Major facilitator superfamily (MFS) profile" evidence="6">
    <location>
        <begin position="14"/>
        <end position="497"/>
    </location>
</feature>
<dbReference type="Gene3D" id="1.20.1720.10">
    <property type="entry name" value="Multidrug resistance protein D"/>
    <property type="match status" value="1"/>
</dbReference>